<dbReference type="Proteomes" id="UP000250234">
    <property type="component" value="Unassembled WGS sequence"/>
</dbReference>
<proteinExistence type="predicted"/>
<dbReference type="InterPro" id="IPR048020">
    <property type="entry name" value="Transpos_IS3"/>
</dbReference>
<dbReference type="EMBL" id="UAWO01000005">
    <property type="protein sequence ID" value="SQC85269.1"/>
    <property type="molecule type" value="Genomic_DNA"/>
</dbReference>
<reference evidence="2 3" key="1">
    <citation type="submission" date="2018-06" db="EMBL/GenBank/DDBJ databases">
        <authorList>
            <consortium name="Pathogen Informatics"/>
            <person name="Doyle S."/>
        </authorList>
    </citation>
    <scope>NUCLEOTIDE SEQUENCE [LARGE SCALE GENOMIC DNA]</scope>
    <source>
        <strain evidence="2 3">NCTC8081</strain>
    </source>
</reference>
<dbReference type="PROSITE" id="PS50994">
    <property type="entry name" value="INTEGRASE"/>
    <property type="match status" value="1"/>
</dbReference>
<dbReference type="InterPro" id="IPR012337">
    <property type="entry name" value="RNaseH-like_sf"/>
</dbReference>
<organism evidence="2 3">
    <name type="scientific">Clostridium perfringens</name>
    <dbReference type="NCBI Taxonomy" id="1502"/>
    <lineage>
        <taxon>Bacteria</taxon>
        <taxon>Bacillati</taxon>
        <taxon>Bacillota</taxon>
        <taxon>Clostridia</taxon>
        <taxon>Eubacteriales</taxon>
        <taxon>Clostridiaceae</taxon>
        <taxon>Clostridium</taxon>
    </lineage>
</organism>
<dbReference type="PANTHER" id="PTHR46889:SF7">
    <property type="entry name" value="TRANSPOSASE FOR INSERTION SEQUENCE ELEMENT IS904"/>
    <property type="match status" value="1"/>
</dbReference>
<accession>A0A2X3KG95</accession>
<evidence type="ECO:0000313" key="3">
    <source>
        <dbReference type="Proteomes" id="UP000250234"/>
    </source>
</evidence>
<dbReference type="InterPro" id="IPR001584">
    <property type="entry name" value="Integrase_cat-core"/>
</dbReference>
<evidence type="ECO:0000259" key="1">
    <source>
        <dbReference type="PROSITE" id="PS50994"/>
    </source>
</evidence>
<dbReference type="Pfam" id="PF00665">
    <property type="entry name" value="rve"/>
    <property type="match status" value="1"/>
</dbReference>
<dbReference type="PANTHER" id="PTHR46889">
    <property type="entry name" value="TRANSPOSASE INSF FOR INSERTION SEQUENCE IS3B-RELATED"/>
    <property type="match status" value="1"/>
</dbReference>
<sequence length="162" mass="18699">MVGDITYIKTQKDGWCYLASVLDLHSKKIMGYSFGKNMTNDLVIAALKNAYYLQDIGKDNKIIFHSDLGSQYTSNDMKNLCNEFNIIQSFSQKGCPYDNACIESFHAVLKKEEVYRNTYEKYEDAKKSIFQYIESFYNSKRLHSALDYNTPNEVEFKALNAA</sequence>
<evidence type="ECO:0000313" key="2">
    <source>
        <dbReference type="EMBL" id="SQC85269.1"/>
    </source>
</evidence>
<feature type="domain" description="Integrase catalytic" evidence="1">
    <location>
        <begin position="1"/>
        <end position="159"/>
    </location>
</feature>
<dbReference type="SUPFAM" id="SSF53098">
    <property type="entry name" value="Ribonuclease H-like"/>
    <property type="match status" value="1"/>
</dbReference>
<dbReference type="Gene3D" id="3.30.420.10">
    <property type="entry name" value="Ribonuclease H-like superfamily/Ribonuclease H"/>
    <property type="match status" value="1"/>
</dbReference>
<protein>
    <submittedName>
        <fullName evidence="2">Integrase catalytic subunit</fullName>
    </submittedName>
</protein>
<name>A0A2X3KG95_CLOPF</name>
<dbReference type="GO" id="GO:0003676">
    <property type="term" value="F:nucleic acid binding"/>
    <property type="evidence" value="ECO:0007669"/>
    <property type="project" value="InterPro"/>
</dbReference>
<dbReference type="NCBIfam" id="NF033516">
    <property type="entry name" value="transpos_IS3"/>
    <property type="match status" value="1"/>
</dbReference>
<dbReference type="GO" id="GO:0015074">
    <property type="term" value="P:DNA integration"/>
    <property type="evidence" value="ECO:0007669"/>
    <property type="project" value="InterPro"/>
</dbReference>
<gene>
    <name evidence="2" type="ORF">NCTC8081_03054</name>
</gene>
<dbReference type="RefSeq" id="WP_111946432.1">
    <property type="nucleotide sequence ID" value="NZ_UAWO01000005.1"/>
</dbReference>
<dbReference type="Pfam" id="PF13333">
    <property type="entry name" value="rve_2"/>
    <property type="match status" value="1"/>
</dbReference>
<dbReference type="AlphaFoldDB" id="A0A2X3KG95"/>
<dbReference type="InterPro" id="IPR050900">
    <property type="entry name" value="Transposase_IS3/IS150/IS904"/>
</dbReference>
<dbReference type="InterPro" id="IPR036397">
    <property type="entry name" value="RNaseH_sf"/>
</dbReference>